<dbReference type="Proteomes" id="UP000076510">
    <property type="component" value="Unassembled WGS sequence"/>
</dbReference>
<evidence type="ECO:0000256" key="1">
    <source>
        <dbReference type="ARBA" id="ARBA00004141"/>
    </source>
</evidence>
<dbReference type="GO" id="GO:0016020">
    <property type="term" value="C:membrane"/>
    <property type="evidence" value="ECO:0007669"/>
    <property type="project" value="UniProtKB-SubCell"/>
</dbReference>
<comment type="subcellular location">
    <subcellularLocation>
        <location evidence="1">Membrane</location>
        <topology evidence="1">Multi-pass membrane protein</topology>
    </subcellularLocation>
</comment>
<evidence type="ECO:0000256" key="2">
    <source>
        <dbReference type="ARBA" id="ARBA00022692"/>
    </source>
</evidence>
<dbReference type="Pfam" id="PF13564">
    <property type="entry name" value="DoxX_2"/>
    <property type="match status" value="1"/>
</dbReference>
<comment type="caution">
    <text evidence="5">The sequence shown here is derived from an EMBL/GenBank/DDBJ whole genome shotgun (WGS) entry which is preliminary data.</text>
</comment>
<protein>
    <submittedName>
        <fullName evidence="5">Uncharacterized protein</fullName>
    </submittedName>
</protein>
<dbReference type="EMBL" id="LQQY01000021">
    <property type="protein sequence ID" value="KZE47733.1"/>
    <property type="molecule type" value="Genomic_DNA"/>
</dbReference>
<evidence type="ECO:0000313" key="6">
    <source>
        <dbReference type="Proteomes" id="UP000076510"/>
    </source>
</evidence>
<gene>
    <name evidence="5" type="ORF">AV649_20870</name>
</gene>
<dbReference type="PANTHER" id="PTHR36974:SF1">
    <property type="entry name" value="DOXX FAMILY MEMBRANE PROTEIN"/>
    <property type="match status" value="1"/>
</dbReference>
<dbReference type="InterPro" id="IPR032808">
    <property type="entry name" value="DoxX"/>
</dbReference>
<sequence>MRWFGLVLFSFFFIAAGVFHFIEAQGFARMIPSFLPLKEEAVYLTGILEFILAILLLIPKTRRKTGIVTAVYLVLIFPANIYAAVKGIPAPGSEEANAPLLWVRLLFQPLLIWWVLAVSKVEKNRSFYS</sequence>
<evidence type="ECO:0000313" key="5">
    <source>
        <dbReference type="EMBL" id="KZE47733.1"/>
    </source>
</evidence>
<dbReference type="AlphaFoldDB" id="A0A0J5VEE3"/>
<name>A0A0J5VEE3_9BACI</name>
<dbReference type="PANTHER" id="PTHR36974">
    <property type="entry name" value="MEMBRANE PROTEIN-RELATED"/>
    <property type="match status" value="1"/>
</dbReference>
<keyword evidence="2" id="KW-0812">Transmembrane</keyword>
<keyword evidence="3" id="KW-1133">Transmembrane helix</keyword>
<organism evidence="5 6">
    <name type="scientific">Rossellomorea marisflavi</name>
    <dbReference type="NCBI Taxonomy" id="189381"/>
    <lineage>
        <taxon>Bacteria</taxon>
        <taxon>Bacillati</taxon>
        <taxon>Bacillota</taxon>
        <taxon>Bacilli</taxon>
        <taxon>Bacillales</taxon>
        <taxon>Bacillaceae</taxon>
        <taxon>Rossellomorea</taxon>
    </lineage>
</organism>
<dbReference type="OrthoDB" id="327939at2"/>
<keyword evidence="4" id="KW-0472">Membrane</keyword>
<proteinExistence type="predicted"/>
<reference evidence="6" key="1">
    <citation type="submission" date="2016-01" db="EMBL/GenBank/DDBJ databases">
        <title>Whole genome sequencing of Bhargavaea cecembensis T14.</title>
        <authorList>
            <person name="Hong K.W."/>
        </authorList>
    </citation>
    <scope>NUCLEOTIDE SEQUENCE [LARGE SCALE GENOMIC DNA]</scope>
    <source>
        <strain evidence="6">M19</strain>
    </source>
</reference>
<evidence type="ECO:0000256" key="3">
    <source>
        <dbReference type="ARBA" id="ARBA00022989"/>
    </source>
</evidence>
<evidence type="ECO:0000256" key="4">
    <source>
        <dbReference type="ARBA" id="ARBA00023136"/>
    </source>
</evidence>
<accession>A0A0J5VEE3</accession>
<dbReference type="PATRIC" id="fig|189381.10.peg.3897"/>